<dbReference type="OrthoDB" id="26278at2759"/>
<evidence type="ECO:0000259" key="3">
    <source>
        <dbReference type="PROSITE" id="PS50211"/>
    </source>
</evidence>
<name>A0A1Y2FS69_PROLT</name>
<sequence>MAASPILNVLVVDFHHARGPEIEYCFPQVEDADRPKSWDILSFQALPDGSHLHDEDYSYFTVITGDADIPTAFGISCNRQLKSDTLLRKKEDVTRSTIQKAIVVLTSTPHVFSHIKDKLGAVTRAFFAQRDFDDCEILRGFYDSLVARLKAGHADEDALYTGMPVRQLIHDFKWKVLVMLKALLLERRILYFGTNIEQLCTVQYSVLSLVPGLLENLKYCGDPSLSEPEDGTRQRKHETVRSSDRKSMLRYMGMPLQPFSKGAFFGPYTPLQQVDLLEDPDTRSYMIGSSNSLFLHAKERHCDVLINVDTKTIELLDPTLRPALALSGADRKWADAVVQLVEEAWDPSFPDMPSTRTFSGSEEDIRNLFERYIFALCAVDKYNTYTQRRNKPNDGARSPSPEALLDIEHEIQLKDYGTLFLEHWRKTENYRLWSTACDDECFDIAEPRHPVLERDLTLADVQQRLVTAVGELKLDERTAQTRQAIKSTLAHGSVKVGKFWQENMEALQRRTAATASAPPELKEGSLTEKAADNAPPPLLQMPTQEIQVAKTYLSGFKSRWQRAFTGTSANSTTVEGSSTTTAPQVSKQSLDLPPTPDMIDSLPAGRVGGMRGSMPVQVDMSLLVADTNQRPSSSPAVVSHAPAASCVKMEGARPDEPATEAAQTVKDAPTSIAGLEQLREGQN</sequence>
<dbReference type="GO" id="GO:0005737">
    <property type="term" value="C:cytoplasm"/>
    <property type="evidence" value="ECO:0007669"/>
    <property type="project" value="TreeGrafter"/>
</dbReference>
<dbReference type="InterPro" id="IPR037516">
    <property type="entry name" value="Tripartite_DENN"/>
</dbReference>
<protein>
    <submittedName>
        <fullName evidence="4">Transport protein Avl9-domain-containing protein</fullName>
    </submittedName>
</protein>
<dbReference type="InterPro" id="IPR043153">
    <property type="entry name" value="DENN_C"/>
</dbReference>
<dbReference type="PROSITE" id="PS50211">
    <property type="entry name" value="DENN"/>
    <property type="match status" value="1"/>
</dbReference>
<dbReference type="GeneID" id="63785131"/>
<dbReference type="RefSeq" id="XP_040727707.1">
    <property type="nucleotide sequence ID" value="XM_040868532.1"/>
</dbReference>
<feature type="compositionally biased region" description="Polar residues" evidence="2">
    <location>
        <begin position="567"/>
        <end position="589"/>
    </location>
</feature>
<dbReference type="Gene3D" id="3.40.50.11500">
    <property type="match status" value="1"/>
</dbReference>
<dbReference type="Pfam" id="PF09794">
    <property type="entry name" value="Avl9"/>
    <property type="match status" value="1"/>
</dbReference>
<accession>A0A1Y2FS69</accession>
<evidence type="ECO:0000256" key="2">
    <source>
        <dbReference type="SAM" id="MobiDB-lite"/>
    </source>
</evidence>
<feature type="domain" description="UDENN" evidence="3">
    <location>
        <begin position="7"/>
        <end position="451"/>
    </location>
</feature>
<evidence type="ECO:0000313" key="5">
    <source>
        <dbReference type="Proteomes" id="UP000193685"/>
    </source>
</evidence>
<gene>
    <name evidence="4" type="ORF">BCR37DRAFT_376123</name>
</gene>
<organism evidence="4 5">
    <name type="scientific">Protomyces lactucae-debilis</name>
    <dbReference type="NCBI Taxonomy" id="2754530"/>
    <lineage>
        <taxon>Eukaryota</taxon>
        <taxon>Fungi</taxon>
        <taxon>Dikarya</taxon>
        <taxon>Ascomycota</taxon>
        <taxon>Taphrinomycotina</taxon>
        <taxon>Taphrinomycetes</taxon>
        <taxon>Taphrinales</taxon>
        <taxon>Protomycetaceae</taxon>
        <taxon>Protomyces</taxon>
    </lineage>
</organism>
<comment type="caution">
    <text evidence="4">The sequence shown here is derived from an EMBL/GenBank/DDBJ whole genome shotgun (WGS) entry which is preliminary data.</text>
</comment>
<dbReference type="EMBL" id="MCFI01000002">
    <property type="protein sequence ID" value="ORY86851.1"/>
    <property type="molecule type" value="Genomic_DNA"/>
</dbReference>
<dbReference type="AlphaFoldDB" id="A0A1Y2FS69"/>
<proteinExistence type="inferred from homology"/>
<dbReference type="InterPro" id="IPR018307">
    <property type="entry name" value="ABL9/DENND6_dom"/>
</dbReference>
<dbReference type="Proteomes" id="UP000193685">
    <property type="component" value="Unassembled WGS sequence"/>
</dbReference>
<feature type="region of interest" description="Disordered" evidence="2">
    <location>
        <begin position="567"/>
        <end position="597"/>
    </location>
</feature>
<comment type="similarity">
    <text evidence="1">Belongs to the AVL9 family.</text>
</comment>
<keyword evidence="5" id="KW-1185">Reference proteome</keyword>
<reference evidence="4 5" key="1">
    <citation type="submission" date="2016-07" db="EMBL/GenBank/DDBJ databases">
        <title>Pervasive Adenine N6-methylation of Active Genes in Fungi.</title>
        <authorList>
            <consortium name="DOE Joint Genome Institute"/>
            <person name="Mondo S.J."/>
            <person name="Dannebaum R.O."/>
            <person name="Kuo R.C."/>
            <person name="Labutti K."/>
            <person name="Haridas S."/>
            <person name="Kuo A."/>
            <person name="Salamov A."/>
            <person name="Ahrendt S.R."/>
            <person name="Lipzen A."/>
            <person name="Sullivan W."/>
            <person name="Andreopoulos W.B."/>
            <person name="Clum A."/>
            <person name="Lindquist E."/>
            <person name="Daum C."/>
            <person name="Ramamoorthy G.K."/>
            <person name="Gryganskyi A."/>
            <person name="Culley D."/>
            <person name="Magnuson J.K."/>
            <person name="James T.Y."/>
            <person name="O'Malley M.A."/>
            <person name="Stajich J.E."/>
            <person name="Spatafora J.W."/>
            <person name="Visel A."/>
            <person name="Grigoriev I.V."/>
        </authorList>
    </citation>
    <scope>NUCLEOTIDE SEQUENCE [LARGE SCALE GENOMIC DNA]</scope>
    <source>
        <strain evidence="4 5">12-1054</strain>
    </source>
</reference>
<dbReference type="PANTHER" id="PTHR31017">
    <property type="entry name" value="LATE SECRETORY PATHWAY PROTEIN AVL9-RELATED"/>
    <property type="match status" value="1"/>
</dbReference>
<dbReference type="InterPro" id="IPR051731">
    <property type="entry name" value="DENND11/AVL9_GEFs"/>
</dbReference>
<evidence type="ECO:0000313" key="4">
    <source>
        <dbReference type="EMBL" id="ORY86851.1"/>
    </source>
</evidence>
<dbReference type="OMA" id="IRTQFRV"/>
<dbReference type="PANTHER" id="PTHR31017:SF1">
    <property type="entry name" value="LATE SECRETORY PATHWAY PROTEIN AVL9 HOMOLOG"/>
    <property type="match status" value="1"/>
</dbReference>
<evidence type="ECO:0000256" key="1">
    <source>
        <dbReference type="ARBA" id="ARBA00038178"/>
    </source>
</evidence>